<accession>A0A2H3KAV3</accession>
<dbReference type="Pfam" id="PF18962">
    <property type="entry name" value="Por_Secre_tail"/>
    <property type="match status" value="1"/>
</dbReference>
<protein>
    <recommendedName>
        <fullName evidence="2">Secretion system C-terminal sorting domain-containing protein</fullName>
    </recommendedName>
</protein>
<keyword evidence="1" id="KW-0732">Signal</keyword>
<dbReference type="InterPro" id="IPR026444">
    <property type="entry name" value="Secre_tail"/>
</dbReference>
<dbReference type="AlphaFoldDB" id="A0A2H3KAV3"/>
<dbReference type="PANTHER" id="PTHR42754:SF1">
    <property type="entry name" value="LIPOPROTEIN"/>
    <property type="match status" value="1"/>
</dbReference>
<dbReference type="PANTHER" id="PTHR42754">
    <property type="entry name" value="ENDOGLUCANASE"/>
    <property type="match status" value="1"/>
</dbReference>
<comment type="caution">
    <text evidence="3">The sequence shown here is derived from an EMBL/GenBank/DDBJ whole genome shotgun (WGS) entry which is preliminary data.</text>
</comment>
<organism evidence="3 4">
    <name type="scientific">Flavobacterium branchiophilum</name>
    <dbReference type="NCBI Taxonomy" id="55197"/>
    <lineage>
        <taxon>Bacteria</taxon>
        <taxon>Pseudomonadati</taxon>
        <taxon>Bacteroidota</taxon>
        <taxon>Flavobacteriia</taxon>
        <taxon>Flavobacteriales</taxon>
        <taxon>Flavobacteriaceae</taxon>
        <taxon>Flavobacterium</taxon>
    </lineage>
</organism>
<dbReference type="InterPro" id="IPR011047">
    <property type="entry name" value="Quinoprotein_ADH-like_sf"/>
</dbReference>
<dbReference type="Proteomes" id="UP000220828">
    <property type="component" value="Unassembled WGS sequence"/>
</dbReference>
<dbReference type="InterPro" id="IPR015943">
    <property type="entry name" value="WD40/YVTN_repeat-like_dom_sf"/>
</dbReference>
<dbReference type="NCBIfam" id="TIGR04183">
    <property type="entry name" value="Por_Secre_tail"/>
    <property type="match status" value="1"/>
</dbReference>
<dbReference type="OrthoDB" id="9811934at2"/>
<dbReference type="Gene3D" id="2.130.10.10">
    <property type="entry name" value="YVTN repeat-like/Quinoprotein amine dehydrogenase"/>
    <property type="match status" value="1"/>
</dbReference>
<name>A0A2H3KAV3_9FLAO</name>
<gene>
    <name evidence="3" type="ORF">B0A77_09385</name>
</gene>
<feature type="domain" description="Secretion system C-terminal sorting" evidence="2">
    <location>
        <begin position="457"/>
        <end position="526"/>
    </location>
</feature>
<evidence type="ECO:0000259" key="2">
    <source>
        <dbReference type="Pfam" id="PF18962"/>
    </source>
</evidence>
<sequence length="533" mass="58530">MTQKWLWLLGLGWSFGSLNAQDIQWERSYGGVHADYLMDALPTPDYGFILAGSSLSEKSGNKSEKNNGDLDFWVWKMKENGDLDWQKNFGGSGQDFLQSVALTKDGGFVLAGTSASFIVNPNKKPLPSADFDKKEPARGNDDFWIIKLNAAGQEEWQKTIGGTGQEKLLSIKPTPDGGYIIGGSSASEPKDDTNTLNDKTSEAFGNMDYWLVKIDRNGQLMWQKTFGGQFFDELRSLVVTADGGFLLGGYSNSPTSGNKLEDNNGIGDFWIIKTDANGNMIWQKTLGNKGDDQLYVVHQCQDGNFLAGGSTTLAENGADFWVIKLDTSGQMIWQQTYNTDTTDILTSMVENKDQSLLLGGYSPTTPINNQKTDGGDYIMIKTNAMGEPLWQRTVGSKGDDLLKKAIETRDGGYLMAGTSNAKPSGDKSQTMGSNDFWVVKLKDNNKTQTQRNSLEAYPNPTTAFTNIIVGYPYQAGTASLYDLSGKQLQSFAITSNTIPLNLAQYPNGIYIINIDTDKQHDTVKIIKGTNLKN</sequence>
<dbReference type="SUPFAM" id="SSF50998">
    <property type="entry name" value="Quinoprotein alcohol dehydrogenase-like"/>
    <property type="match status" value="1"/>
</dbReference>
<evidence type="ECO:0000313" key="4">
    <source>
        <dbReference type="Proteomes" id="UP000220828"/>
    </source>
</evidence>
<reference evidence="3 4" key="1">
    <citation type="submission" date="2017-09" db="EMBL/GenBank/DDBJ databases">
        <title>Whole genomes of Flavobacteriaceae.</title>
        <authorList>
            <person name="Stine C."/>
            <person name="Li C."/>
            <person name="Tadesse D."/>
        </authorList>
    </citation>
    <scope>NUCLEOTIDE SEQUENCE [LARGE SCALE GENOMIC DNA]</scope>
    <source>
        <strain evidence="3 4">ATCC 35036</strain>
    </source>
</reference>
<evidence type="ECO:0000313" key="3">
    <source>
        <dbReference type="EMBL" id="PDS24023.1"/>
    </source>
</evidence>
<dbReference type="EMBL" id="PCMW01000049">
    <property type="protein sequence ID" value="PDS24023.1"/>
    <property type="molecule type" value="Genomic_DNA"/>
</dbReference>
<dbReference type="RefSeq" id="WP_097554268.1">
    <property type="nucleotide sequence ID" value="NZ_PCMW01000049.1"/>
</dbReference>
<evidence type="ECO:0000256" key="1">
    <source>
        <dbReference type="ARBA" id="ARBA00022729"/>
    </source>
</evidence>
<proteinExistence type="predicted"/>